<gene>
    <name evidence="2" type="ORF">S06H3_00524</name>
</gene>
<feature type="region of interest" description="Disordered" evidence="1">
    <location>
        <begin position="168"/>
        <end position="219"/>
    </location>
</feature>
<feature type="compositionally biased region" description="Basic and acidic residues" evidence="1">
    <location>
        <begin position="168"/>
        <end position="177"/>
    </location>
</feature>
<dbReference type="EMBL" id="BARV01000097">
    <property type="protein sequence ID" value="GAH93282.1"/>
    <property type="molecule type" value="Genomic_DNA"/>
</dbReference>
<feature type="compositionally biased region" description="Basic and acidic residues" evidence="1">
    <location>
        <begin position="67"/>
        <end position="86"/>
    </location>
</feature>
<proteinExistence type="predicted"/>
<evidence type="ECO:0000313" key="2">
    <source>
        <dbReference type="EMBL" id="GAH93282.1"/>
    </source>
</evidence>
<feature type="region of interest" description="Disordered" evidence="1">
    <location>
        <begin position="35"/>
        <end position="86"/>
    </location>
</feature>
<organism evidence="2">
    <name type="scientific">marine sediment metagenome</name>
    <dbReference type="NCBI Taxonomy" id="412755"/>
    <lineage>
        <taxon>unclassified sequences</taxon>
        <taxon>metagenomes</taxon>
        <taxon>ecological metagenomes</taxon>
    </lineage>
</organism>
<protein>
    <submittedName>
        <fullName evidence="2">Uncharacterized protein</fullName>
    </submittedName>
</protein>
<sequence>MASYKKFAEKVANRVVKLIKSEPCDPELVVDEEAEFSRGGFPEPGHSDPVRRRRGEVVRKVSPPGRIKPEVEYSHKPTDRKEDEVKMDEIKIRPLGECLGDDTPLEHTRIFEVNIEGKGKQYVSAPLEALPKLIDLLGASLDPVAWFVKVDGSWTQPLRLQPWQKKQREEWKKESAEQLKQLAEAQPAVKADRPDPPGAGHKSTDIYNNPIPGMERERK</sequence>
<comment type="caution">
    <text evidence="2">The sequence shown here is derived from an EMBL/GenBank/DDBJ whole genome shotgun (WGS) entry which is preliminary data.</text>
</comment>
<reference evidence="2" key="1">
    <citation type="journal article" date="2014" name="Front. Microbiol.">
        <title>High frequency of phylogenetically diverse reductive dehalogenase-homologous genes in deep subseafloor sedimentary metagenomes.</title>
        <authorList>
            <person name="Kawai M."/>
            <person name="Futagami T."/>
            <person name="Toyoda A."/>
            <person name="Takaki Y."/>
            <person name="Nishi S."/>
            <person name="Hori S."/>
            <person name="Arai W."/>
            <person name="Tsubouchi T."/>
            <person name="Morono Y."/>
            <person name="Uchiyama I."/>
            <person name="Ito T."/>
            <person name="Fujiyama A."/>
            <person name="Inagaki F."/>
            <person name="Takami H."/>
        </authorList>
    </citation>
    <scope>NUCLEOTIDE SEQUENCE</scope>
    <source>
        <strain evidence="2">Expedition CK06-06</strain>
    </source>
</reference>
<accession>X1JGY3</accession>
<feature type="compositionally biased region" description="Basic and acidic residues" evidence="1">
    <location>
        <begin position="45"/>
        <end position="59"/>
    </location>
</feature>
<name>X1JGY3_9ZZZZ</name>
<dbReference type="AlphaFoldDB" id="X1JGY3"/>
<evidence type="ECO:0000256" key="1">
    <source>
        <dbReference type="SAM" id="MobiDB-lite"/>
    </source>
</evidence>